<reference evidence="2" key="1">
    <citation type="submission" date="2020-10" db="EMBL/GenBank/DDBJ databases">
        <title>Taxonomic study of unclassified bacteria belonging to the class Ktedonobacteria.</title>
        <authorList>
            <person name="Yabe S."/>
            <person name="Wang C.M."/>
            <person name="Zheng Y."/>
            <person name="Sakai Y."/>
            <person name="Cavaletti L."/>
            <person name="Monciardini P."/>
            <person name="Donadio S."/>
        </authorList>
    </citation>
    <scope>NUCLEOTIDE SEQUENCE</scope>
    <source>
        <strain evidence="2">ID150040</strain>
    </source>
</reference>
<accession>A0A8J3MZ49</accession>
<comment type="caution">
    <text evidence="2">The sequence shown here is derived from an EMBL/GenBank/DDBJ whole genome shotgun (WGS) entry which is preliminary data.</text>
</comment>
<evidence type="ECO:0000259" key="1">
    <source>
        <dbReference type="Pfam" id="PF13751"/>
    </source>
</evidence>
<dbReference type="Pfam" id="PF13751">
    <property type="entry name" value="DDE_Tnp_1_6"/>
    <property type="match status" value="1"/>
</dbReference>
<feature type="domain" description="Transposase DDE" evidence="1">
    <location>
        <begin position="50"/>
        <end position="146"/>
    </location>
</feature>
<evidence type="ECO:0000313" key="3">
    <source>
        <dbReference type="Proteomes" id="UP000597444"/>
    </source>
</evidence>
<sequence>MPNWEDQYEVWSSSHFHYEPETDQYRWTPRQILNRVGEVGPDGRQLYRAFASTCNAYPVKGQCTTSKVQGRRVYRHVGEEYLERVRTYEQTLAYQKALRERQVWVEPLFAEAKEWHGMRHFRLRRLWRVNCEALIIAAGHNLQQLLKKRGWGHHPFPTDALCASFWIFWVIFSMTFEVENASCIE</sequence>
<protein>
    <recommendedName>
        <fullName evidence="1">Transposase DDE domain-containing protein</fullName>
    </recommendedName>
</protein>
<name>A0A8J3MZ49_9CHLR</name>
<evidence type="ECO:0000313" key="2">
    <source>
        <dbReference type="EMBL" id="GHO90053.1"/>
    </source>
</evidence>
<dbReference type="PANTHER" id="PTHR33408">
    <property type="entry name" value="TRANSPOSASE"/>
    <property type="match status" value="1"/>
</dbReference>
<dbReference type="Proteomes" id="UP000597444">
    <property type="component" value="Unassembled WGS sequence"/>
</dbReference>
<dbReference type="AlphaFoldDB" id="A0A8J3MZ49"/>
<organism evidence="2 3">
    <name type="scientific">Reticulibacter mediterranei</name>
    <dbReference type="NCBI Taxonomy" id="2778369"/>
    <lineage>
        <taxon>Bacteria</taxon>
        <taxon>Bacillati</taxon>
        <taxon>Chloroflexota</taxon>
        <taxon>Ktedonobacteria</taxon>
        <taxon>Ktedonobacterales</taxon>
        <taxon>Reticulibacteraceae</taxon>
        <taxon>Reticulibacter</taxon>
    </lineage>
</organism>
<dbReference type="RefSeq" id="WP_220201055.1">
    <property type="nucleotide sequence ID" value="NZ_BNJK01000001.1"/>
</dbReference>
<dbReference type="InterPro" id="IPR025668">
    <property type="entry name" value="Tnp_DDE_dom"/>
</dbReference>
<keyword evidence="3" id="KW-1185">Reference proteome</keyword>
<dbReference type="EMBL" id="BNJK01000001">
    <property type="protein sequence ID" value="GHO90053.1"/>
    <property type="molecule type" value="Genomic_DNA"/>
</dbReference>
<dbReference type="PANTHER" id="PTHR33408:SF2">
    <property type="entry name" value="TRANSPOSASE DDE DOMAIN-CONTAINING PROTEIN"/>
    <property type="match status" value="1"/>
</dbReference>
<gene>
    <name evidence="2" type="ORF">KSF_001010</name>
</gene>
<proteinExistence type="predicted"/>